<feature type="compositionally biased region" description="Basic and acidic residues" evidence="5">
    <location>
        <begin position="195"/>
        <end position="218"/>
    </location>
</feature>
<feature type="transmembrane region" description="Helical" evidence="6">
    <location>
        <begin position="645"/>
        <end position="664"/>
    </location>
</feature>
<dbReference type="EMBL" id="AXCR01000004">
    <property type="protein sequence ID" value="KJR87888.1"/>
    <property type="molecule type" value="Genomic_DNA"/>
</dbReference>
<keyword evidence="6" id="KW-0472">Membrane</keyword>
<dbReference type="KEGG" id="ssck:SPSK_06882"/>
<feature type="compositionally biased region" description="Basic residues" evidence="5">
    <location>
        <begin position="109"/>
        <end position="120"/>
    </location>
</feature>
<gene>
    <name evidence="8" type="ORF">SPSK_06882</name>
</gene>
<feature type="compositionally biased region" description="Low complexity" evidence="5">
    <location>
        <begin position="821"/>
        <end position="833"/>
    </location>
</feature>
<dbReference type="PROSITE" id="PS50048">
    <property type="entry name" value="ZN2_CY6_FUNGAL_2"/>
    <property type="match status" value="1"/>
</dbReference>
<feature type="compositionally biased region" description="Polar residues" evidence="5">
    <location>
        <begin position="522"/>
        <end position="532"/>
    </location>
</feature>
<feature type="region of interest" description="Disordered" evidence="5">
    <location>
        <begin position="816"/>
        <end position="843"/>
    </location>
</feature>
<evidence type="ECO:0000313" key="8">
    <source>
        <dbReference type="EMBL" id="KJR87888.1"/>
    </source>
</evidence>
<evidence type="ECO:0000313" key="9">
    <source>
        <dbReference type="Proteomes" id="UP000033710"/>
    </source>
</evidence>
<accession>A0A0F2MDX0</accession>
<keyword evidence="2" id="KW-0805">Transcription regulation</keyword>
<dbReference type="Pfam" id="PF00172">
    <property type="entry name" value="Zn_clus"/>
    <property type="match status" value="1"/>
</dbReference>
<dbReference type="GO" id="GO:0006351">
    <property type="term" value="P:DNA-templated transcription"/>
    <property type="evidence" value="ECO:0007669"/>
    <property type="project" value="InterPro"/>
</dbReference>
<organism evidence="8 9">
    <name type="scientific">Sporothrix schenckii 1099-18</name>
    <dbReference type="NCBI Taxonomy" id="1397361"/>
    <lineage>
        <taxon>Eukaryota</taxon>
        <taxon>Fungi</taxon>
        <taxon>Dikarya</taxon>
        <taxon>Ascomycota</taxon>
        <taxon>Pezizomycotina</taxon>
        <taxon>Sordariomycetes</taxon>
        <taxon>Sordariomycetidae</taxon>
        <taxon>Ophiostomatales</taxon>
        <taxon>Ophiostomataceae</taxon>
        <taxon>Sporothrix</taxon>
    </lineage>
</organism>
<dbReference type="PROSITE" id="PS00463">
    <property type="entry name" value="ZN2_CY6_FUNGAL_1"/>
    <property type="match status" value="1"/>
</dbReference>
<comment type="caution">
    <text evidence="8">The sequence shown here is derived from an EMBL/GenBank/DDBJ whole genome shotgun (WGS) entry which is preliminary data.</text>
</comment>
<dbReference type="VEuPathDB" id="FungiDB:SPSK_06882"/>
<dbReference type="OrthoDB" id="4064873at2759"/>
<reference evidence="8 9" key="2">
    <citation type="journal article" date="2015" name="Eukaryot. Cell">
        <title>Asexual propagation of a virulent clone complex in a human and feline outbreak of sporotrichosis.</title>
        <authorList>
            <person name="Teixeira Mde M."/>
            <person name="Rodrigues A.M."/>
            <person name="Tsui C.K."/>
            <person name="de Almeida L.G."/>
            <person name="Van Diepeningen A.D."/>
            <person name="van den Ende B.G."/>
            <person name="Fernandes G.F."/>
            <person name="Kano R."/>
            <person name="Hamelin R.C."/>
            <person name="Lopes-Bezerra L.M."/>
            <person name="Vasconcelos A.T."/>
            <person name="de Hoog S."/>
            <person name="de Camargo Z.P."/>
            <person name="Felipe M.S."/>
        </authorList>
    </citation>
    <scope>NUCLEOTIDE SEQUENCE [LARGE SCALE GENOMIC DNA]</scope>
    <source>
        <strain evidence="8 9">1099-18</strain>
    </source>
</reference>
<protein>
    <recommendedName>
        <fullName evidence="7">Zn(2)-C6 fungal-type domain-containing protein</fullName>
    </recommendedName>
</protein>
<dbReference type="SMART" id="SM00906">
    <property type="entry name" value="Fungal_trans"/>
    <property type="match status" value="1"/>
</dbReference>
<dbReference type="InterPro" id="IPR051127">
    <property type="entry name" value="Fungal_SecMet_Regulators"/>
</dbReference>
<keyword evidence="1" id="KW-0479">Metal-binding</keyword>
<dbReference type="AlphaFoldDB" id="A0A0F2MDX0"/>
<dbReference type="GO" id="GO:0000435">
    <property type="term" value="P:positive regulation of transcription from RNA polymerase II promoter by galactose"/>
    <property type="evidence" value="ECO:0007669"/>
    <property type="project" value="TreeGrafter"/>
</dbReference>
<evidence type="ECO:0000256" key="4">
    <source>
        <dbReference type="ARBA" id="ARBA00023242"/>
    </source>
</evidence>
<dbReference type="RefSeq" id="XP_016590564.1">
    <property type="nucleotide sequence ID" value="XM_016733555.1"/>
</dbReference>
<keyword evidence="6" id="KW-0812">Transmembrane</keyword>
<dbReference type="GeneID" id="27668832"/>
<evidence type="ECO:0000256" key="1">
    <source>
        <dbReference type="ARBA" id="ARBA00022723"/>
    </source>
</evidence>
<evidence type="ECO:0000256" key="6">
    <source>
        <dbReference type="SAM" id="Phobius"/>
    </source>
</evidence>
<evidence type="ECO:0000256" key="3">
    <source>
        <dbReference type="ARBA" id="ARBA00023163"/>
    </source>
</evidence>
<proteinExistence type="predicted"/>
<evidence type="ECO:0000256" key="2">
    <source>
        <dbReference type="ARBA" id="ARBA00023015"/>
    </source>
</evidence>
<feature type="transmembrane region" description="Helical" evidence="6">
    <location>
        <begin position="346"/>
        <end position="372"/>
    </location>
</feature>
<dbReference type="Proteomes" id="UP000033710">
    <property type="component" value="Unassembled WGS sequence"/>
</dbReference>
<dbReference type="SMART" id="SM00066">
    <property type="entry name" value="GAL4"/>
    <property type="match status" value="1"/>
</dbReference>
<reference evidence="8 9" key="1">
    <citation type="journal article" date="2014" name="BMC Genomics">
        <title>Comparative genomics of the major fungal agents of human and animal Sporotrichosis: Sporothrix schenckii and Sporothrix brasiliensis.</title>
        <authorList>
            <person name="Teixeira M.M."/>
            <person name="de Almeida L.G."/>
            <person name="Kubitschek-Barreira P."/>
            <person name="Alves F.L."/>
            <person name="Kioshima E.S."/>
            <person name="Abadio A.K."/>
            <person name="Fernandes L."/>
            <person name="Derengowski L.S."/>
            <person name="Ferreira K.S."/>
            <person name="Souza R.C."/>
            <person name="Ruiz J.C."/>
            <person name="de Andrade N.C."/>
            <person name="Paes H.C."/>
            <person name="Nicola A.M."/>
            <person name="Albuquerque P."/>
            <person name="Gerber A.L."/>
            <person name="Martins V.P."/>
            <person name="Peconick L.D."/>
            <person name="Neto A.V."/>
            <person name="Chaucanez C.B."/>
            <person name="Silva P.A."/>
            <person name="Cunha O.L."/>
            <person name="de Oliveira F.F."/>
            <person name="dos Santos T.C."/>
            <person name="Barros A.L."/>
            <person name="Soares M.A."/>
            <person name="de Oliveira L.M."/>
            <person name="Marini M.M."/>
            <person name="Villalobos-Duno H."/>
            <person name="Cunha M.M."/>
            <person name="de Hoog S."/>
            <person name="da Silveira J.F."/>
            <person name="Henrissat B."/>
            <person name="Nino-Vega G.A."/>
            <person name="Cisalpino P.S."/>
            <person name="Mora-Montes H.M."/>
            <person name="Almeida S.R."/>
            <person name="Stajich J.E."/>
            <person name="Lopes-Bezerra L.M."/>
            <person name="Vasconcelos A.T."/>
            <person name="Felipe M.S."/>
        </authorList>
    </citation>
    <scope>NUCLEOTIDE SEQUENCE [LARGE SCALE GENOMIC DNA]</scope>
    <source>
        <strain evidence="8 9">1099-18</strain>
    </source>
</reference>
<dbReference type="Pfam" id="PF04082">
    <property type="entry name" value="Fungal_trans"/>
    <property type="match status" value="1"/>
</dbReference>
<dbReference type="PANTHER" id="PTHR47424">
    <property type="entry name" value="REGULATORY PROTEIN GAL4"/>
    <property type="match status" value="1"/>
</dbReference>
<keyword evidence="4" id="KW-0539">Nucleus</keyword>
<feature type="region of interest" description="Disordered" evidence="5">
    <location>
        <begin position="970"/>
        <end position="1068"/>
    </location>
</feature>
<feature type="region of interest" description="Disordered" evidence="5">
    <location>
        <begin position="188"/>
        <end position="218"/>
    </location>
</feature>
<dbReference type="GO" id="GO:0000981">
    <property type="term" value="F:DNA-binding transcription factor activity, RNA polymerase II-specific"/>
    <property type="evidence" value="ECO:0007669"/>
    <property type="project" value="InterPro"/>
</dbReference>
<dbReference type="InterPro" id="IPR036864">
    <property type="entry name" value="Zn2-C6_fun-type_DNA-bd_sf"/>
</dbReference>
<dbReference type="PANTHER" id="PTHR47424:SF9">
    <property type="entry name" value="TAH-2"/>
    <property type="match status" value="1"/>
</dbReference>
<sequence length="1219" mass="131241">MSRQKVPDDKRQRTAQACDYCKRRKQKCNGTKPCSTCVKKRVNCTYATGASQGSGNAAGTGPGTGLSMSSSRPSTDDAYDGSAASSSASPPKRRHIEAPSSVSTGTHSLRQHQNRQHHRLDYHSNNNRTGNTIPPASSMTQTNVEVEAKARLKLKTVPHPSSASRSWGGGRKQKVAIELETSFLQNHGLLGPVQESRRPSADGGLEEHTRASSSSGHEEEAILLQTTRMLQDQKGRLCEFLPFLSLAVPFVLSYSGLYIGDSATLSFLHLFRLMVESISGQSNFTLDPRKESIVENVVSLPPYVRPPCMLPDRHTADLLVESFFVNTGAIIEVFDRREFLAELERCYANPLIASTPFLCLLFLAFSIGLAMAASNADTVDASALRQLVELPYDQAELFFRTAKVMDDPLNGVEDAELWSVQAQLLMAVYMLAVSKRNAAFTYHGIAVRSAIALGLHREETMVNFSTSEVLLRCNIWRSLYVLDRFIAASLGRPPAISDNDCTDVAFKDTMMLPHIAPIGPMQQPSTMGQGTMSAGGPGPAPPSSSSSSSNHAVMTGRCSKPMNNFGFDASVRSCRIIGIILKKMYVRRRVSSRATADIVRQCSVWAKEMTENLRWQRTVEAAAALDAGKIMRMPQAESIAILRTNLFYCHAVILLTRPFFLFLIQADRRNHASPGSLGNFFGALNKSGSHSSIGRINGTSRPAGYGSSGRFSPPLRTRTERFAENCVTASYHTIAMVGQALTTKYLPQRDPFIMHFLFTATLLIMANEFIAMFHNTTYDEHIDLALRVMTFFSTSDPQAQRLAWILDALREAVDKHAAKPNTADTSNNDSTNSDQKKHARDKNRTFRFEFPRDFIPGTTDPIDTFFVLQPAHAAAGGGAVPFRGGQGGRTLQVPSSQLAQPPAEAGTGAGSSQLMAPSADYIHVDTGFAGQSQGSIEQHQQPGLLDLQNVGMPTSMSATSAGSAQQRGVLYGGESNEGASTANPLLLPPPFAMPAAVPPSDFSPQYHTQPQHQHSTSTQHPQQPQHQQQHSVNIAGGTGGGGLGPDAFQSKDSKAANGDLDGTDSIETDGEGFDFDILWNWSNPVGQVAADGTTDATVGMTSVGLNLTELGSGAVPSTMNFVRTAQQQGDGTVLSAYGDTTRGRDGEEPVQGGSDIDMNHAPAATQNAPMPLPPMYSPYGMAPLSSTVGSAGLGMSGVHGHGNLAASLNVPLYTTTDFG</sequence>
<dbReference type="SUPFAM" id="SSF57701">
    <property type="entry name" value="Zn2/Cys6 DNA-binding domain"/>
    <property type="match status" value="1"/>
</dbReference>
<dbReference type="Gene3D" id="4.10.240.10">
    <property type="entry name" value="Zn(2)-C6 fungal-type DNA-binding domain"/>
    <property type="match status" value="1"/>
</dbReference>
<dbReference type="InterPro" id="IPR007219">
    <property type="entry name" value="XnlR_reg_dom"/>
</dbReference>
<keyword evidence="3" id="KW-0804">Transcription</keyword>
<feature type="compositionally biased region" description="Low complexity" evidence="5">
    <location>
        <begin position="993"/>
        <end position="1031"/>
    </location>
</feature>
<dbReference type="CDD" id="cd00067">
    <property type="entry name" value="GAL4"/>
    <property type="match status" value="1"/>
</dbReference>
<feature type="compositionally biased region" description="Polar residues" evidence="5">
    <location>
        <begin position="123"/>
        <end position="141"/>
    </location>
</feature>
<dbReference type="GO" id="GO:0005634">
    <property type="term" value="C:nucleus"/>
    <property type="evidence" value="ECO:0007669"/>
    <property type="project" value="TreeGrafter"/>
</dbReference>
<dbReference type="CDD" id="cd12148">
    <property type="entry name" value="fungal_TF_MHR"/>
    <property type="match status" value="1"/>
</dbReference>
<evidence type="ECO:0000259" key="7">
    <source>
        <dbReference type="PROSITE" id="PS50048"/>
    </source>
</evidence>
<feature type="region of interest" description="Disordered" evidence="5">
    <location>
        <begin position="48"/>
        <end position="141"/>
    </location>
</feature>
<dbReference type="InterPro" id="IPR001138">
    <property type="entry name" value="Zn2Cys6_DnaBD"/>
</dbReference>
<feature type="domain" description="Zn(2)-C6 fungal-type" evidence="7">
    <location>
        <begin position="17"/>
        <end position="46"/>
    </location>
</feature>
<evidence type="ECO:0000256" key="5">
    <source>
        <dbReference type="SAM" id="MobiDB-lite"/>
    </source>
</evidence>
<feature type="transmembrane region" description="Helical" evidence="6">
    <location>
        <begin position="240"/>
        <end position="260"/>
    </location>
</feature>
<keyword evidence="6" id="KW-1133">Transmembrane helix</keyword>
<dbReference type="GO" id="GO:0008270">
    <property type="term" value="F:zinc ion binding"/>
    <property type="evidence" value="ECO:0007669"/>
    <property type="project" value="InterPro"/>
</dbReference>
<feature type="region of interest" description="Disordered" evidence="5">
    <location>
        <begin position="522"/>
        <end position="554"/>
    </location>
</feature>
<dbReference type="GO" id="GO:0000978">
    <property type="term" value="F:RNA polymerase II cis-regulatory region sequence-specific DNA binding"/>
    <property type="evidence" value="ECO:0007669"/>
    <property type="project" value="TreeGrafter"/>
</dbReference>
<name>A0A0F2MDX0_SPOSC</name>